<keyword evidence="4 9" id="KW-0456">Lyase</keyword>
<dbReference type="PANTHER" id="PTHR38042">
    <property type="entry name" value="UROPORPHYRINOGEN-III SYNTHASE, CHLOROPLASTIC"/>
    <property type="match status" value="1"/>
</dbReference>
<sequence>MSNFILTNQLHDPEFLEKIEASGFRAVHYPLIETEPVKMTKEGISQLLACDWLLFTSQTAVHAFFQQVTQPLWHQFAVVGTKTATALKEYGYSASFIPSTFSADRFVEEWNAVQPSGSRVGFCKGNLAKPTIEEGLDALVTAVVVYKTTDRPEHIEAINKLCLNEPESTLVFASPSGVKVFQEAGGKIAPDTIVCAIGHVTKQALEEAGLPVHVMPERYTLEDVLLERLQYKE</sequence>
<dbReference type="PANTHER" id="PTHR38042:SF1">
    <property type="entry name" value="UROPORPHYRINOGEN-III SYNTHASE, CHLOROPLASTIC"/>
    <property type="match status" value="1"/>
</dbReference>
<evidence type="ECO:0000313" key="11">
    <source>
        <dbReference type="EMBL" id="MFC4355992.1"/>
    </source>
</evidence>
<gene>
    <name evidence="11" type="ORF">ACFO0S_13100</name>
</gene>
<evidence type="ECO:0000256" key="6">
    <source>
        <dbReference type="ARBA" id="ARBA00037589"/>
    </source>
</evidence>
<comment type="similarity">
    <text evidence="2 9">Belongs to the uroporphyrinogen-III synthase family.</text>
</comment>
<dbReference type="InterPro" id="IPR039793">
    <property type="entry name" value="UROS/Hem4"/>
</dbReference>
<reference evidence="12" key="1">
    <citation type="journal article" date="2019" name="Int. J. Syst. Evol. Microbiol.">
        <title>The Global Catalogue of Microorganisms (GCM) 10K type strain sequencing project: providing services to taxonomists for standard genome sequencing and annotation.</title>
        <authorList>
            <consortium name="The Broad Institute Genomics Platform"/>
            <consortium name="The Broad Institute Genome Sequencing Center for Infectious Disease"/>
            <person name="Wu L."/>
            <person name="Ma J."/>
        </authorList>
    </citation>
    <scope>NUCLEOTIDE SEQUENCE [LARGE SCALE GENOMIC DNA]</scope>
    <source>
        <strain evidence="12">CCUG 50353</strain>
    </source>
</reference>
<feature type="domain" description="Tetrapyrrole biosynthesis uroporphyrinogen III synthase" evidence="10">
    <location>
        <begin position="15"/>
        <end position="224"/>
    </location>
</feature>
<evidence type="ECO:0000256" key="1">
    <source>
        <dbReference type="ARBA" id="ARBA00004772"/>
    </source>
</evidence>
<comment type="function">
    <text evidence="6 9">Catalyzes cyclization of the linear tetrapyrrole, hydroxymethylbilane, to the macrocyclic uroporphyrinogen III.</text>
</comment>
<evidence type="ECO:0000256" key="5">
    <source>
        <dbReference type="ARBA" id="ARBA00023244"/>
    </source>
</evidence>
<keyword evidence="12" id="KW-1185">Reference proteome</keyword>
<evidence type="ECO:0000259" key="10">
    <source>
        <dbReference type="Pfam" id="PF02602"/>
    </source>
</evidence>
<dbReference type="SUPFAM" id="SSF69618">
    <property type="entry name" value="HemD-like"/>
    <property type="match status" value="1"/>
</dbReference>
<comment type="caution">
    <text evidence="11">The sequence shown here is derived from an EMBL/GenBank/DDBJ whole genome shotgun (WGS) entry which is preliminary data.</text>
</comment>
<organism evidence="11 12">
    <name type="scientific">Chryseomicrobium palamuruense</name>
    <dbReference type="NCBI Taxonomy" id="682973"/>
    <lineage>
        <taxon>Bacteria</taxon>
        <taxon>Bacillati</taxon>
        <taxon>Bacillota</taxon>
        <taxon>Bacilli</taxon>
        <taxon>Bacillales</taxon>
        <taxon>Caryophanaceae</taxon>
        <taxon>Chryseomicrobium</taxon>
    </lineage>
</organism>
<dbReference type="GO" id="GO:0004852">
    <property type="term" value="F:uroporphyrinogen-III synthase activity"/>
    <property type="evidence" value="ECO:0007669"/>
    <property type="project" value="UniProtKB-EC"/>
</dbReference>
<dbReference type="CDD" id="cd06578">
    <property type="entry name" value="HemD"/>
    <property type="match status" value="1"/>
</dbReference>
<keyword evidence="5 9" id="KW-0627">Porphyrin biosynthesis</keyword>
<dbReference type="EMBL" id="JBHSEF010000026">
    <property type="protein sequence ID" value="MFC4355992.1"/>
    <property type="molecule type" value="Genomic_DNA"/>
</dbReference>
<comment type="catalytic activity">
    <reaction evidence="8 9">
        <text>hydroxymethylbilane = uroporphyrinogen III + H2O</text>
        <dbReference type="Rhea" id="RHEA:18965"/>
        <dbReference type="ChEBI" id="CHEBI:15377"/>
        <dbReference type="ChEBI" id="CHEBI:57308"/>
        <dbReference type="ChEBI" id="CHEBI:57845"/>
        <dbReference type="EC" id="4.2.1.75"/>
    </reaction>
</comment>
<dbReference type="Pfam" id="PF02602">
    <property type="entry name" value="HEM4"/>
    <property type="match status" value="1"/>
</dbReference>
<accession>A0ABV8UZ08</accession>
<evidence type="ECO:0000256" key="8">
    <source>
        <dbReference type="ARBA" id="ARBA00048617"/>
    </source>
</evidence>
<dbReference type="Proteomes" id="UP001595733">
    <property type="component" value="Unassembled WGS sequence"/>
</dbReference>
<evidence type="ECO:0000256" key="2">
    <source>
        <dbReference type="ARBA" id="ARBA00008133"/>
    </source>
</evidence>
<protein>
    <recommendedName>
        <fullName evidence="7 9">Uroporphyrinogen-III synthase</fullName>
        <ecNumber evidence="3 9">4.2.1.75</ecNumber>
    </recommendedName>
</protein>
<dbReference type="Gene3D" id="3.40.50.10090">
    <property type="match status" value="2"/>
</dbReference>
<comment type="pathway">
    <text evidence="1 9">Porphyrin-containing compound metabolism; protoporphyrin-IX biosynthesis; coproporphyrinogen-III from 5-aminolevulinate: step 3/4.</text>
</comment>
<dbReference type="InterPro" id="IPR003754">
    <property type="entry name" value="4pyrrol_synth_uPrphyn_synth"/>
</dbReference>
<dbReference type="RefSeq" id="WP_378142551.1">
    <property type="nucleotide sequence ID" value="NZ_JBHSEF010000026.1"/>
</dbReference>
<evidence type="ECO:0000313" key="12">
    <source>
        <dbReference type="Proteomes" id="UP001595733"/>
    </source>
</evidence>
<proteinExistence type="inferred from homology"/>
<evidence type="ECO:0000256" key="3">
    <source>
        <dbReference type="ARBA" id="ARBA00013109"/>
    </source>
</evidence>
<dbReference type="EC" id="4.2.1.75" evidence="3 9"/>
<evidence type="ECO:0000256" key="7">
    <source>
        <dbReference type="ARBA" id="ARBA00040167"/>
    </source>
</evidence>
<dbReference type="InterPro" id="IPR036108">
    <property type="entry name" value="4pyrrol_syn_uPrphyn_synt_sf"/>
</dbReference>
<name>A0ABV8UZ08_9BACL</name>
<evidence type="ECO:0000256" key="9">
    <source>
        <dbReference type="RuleBase" id="RU366031"/>
    </source>
</evidence>
<evidence type="ECO:0000256" key="4">
    <source>
        <dbReference type="ARBA" id="ARBA00023239"/>
    </source>
</evidence>